<evidence type="ECO:0000256" key="1">
    <source>
        <dbReference type="SAM" id="MobiDB-lite"/>
    </source>
</evidence>
<dbReference type="AlphaFoldDB" id="A0A8D5G1L8"/>
<dbReference type="RefSeq" id="WP_221763777.1">
    <property type="nucleotide sequence ID" value="NZ_AP024110.1"/>
</dbReference>
<reference evidence="2" key="1">
    <citation type="journal article" date="2021" name="Arch. Microbiol.">
        <title>Methyloradius palustris gen. nov., sp. nov., a methanol-oxidizing bacterium isolated from snow.</title>
        <authorList>
            <person name="Miyadera T."/>
            <person name="Kojima H."/>
            <person name="Fukui M."/>
        </authorList>
    </citation>
    <scope>NUCLEOTIDE SEQUENCE</scope>
    <source>
        <strain evidence="2">Zm11</strain>
    </source>
</reference>
<feature type="region of interest" description="Disordered" evidence="1">
    <location>
        <begin position="134"/>
        <end position="157"/>
    </location>
</feature>
<evidence type="ECO:0000313" key="3">
    <source>
        <dbReference type="Proteomes" id="UP000826722"/>
    </source>
</evidence>
<gene>
    <name evidence="2" type="ORF">ZMTM_19740</name>
</gene>
<organism evidence="2 3">
    <name type="scientific">Methyloradius palustris</name>
    <dbReference type="NCBI Taxonomy" id="2778876"/>
    <lineage>
        <taxon>Bacteria</taxon>
        <taxon>Pseudomonadati</taxon>
        <taxon>Pseudomonadota</taxon>
        <taxon>Betaproteobacteria</taxon>
        <taxon>Nitrosomonadales</taxon>
        <taxon>Methylophilaceae</taxon>
        <taxon>Methyloradius</taxon>
    </lineage>
</organism>
<dbReference type="Proteomes" id="UP000826722">
    <property type="component" value="Chromosome"/>
</dbReference>
<dbReference type="KEGG" id="mpau:ZMTM_19740"/>
<dbReference type="EMBL" id="AP024110">
    <property type="protein sequence ID" value="BCM25715.1"/>
    <property type="molecule type" value="Genomic_DNA"/>
</dbReference>
<evidence type="ECO:0000313" key="2">
    <source>
        <dbReference type="EMBL" id="BCM25715.1"/>
    </source>
</evidence>
<name>A0A8D5G1L8_9PROT</name>
<proteinExistence type="predicted"/>
<accession>A0A8D5G1L8</accession>
<protein>
    <submittedName>
        <fullName evidence="2">Uncharacterized protein</fullName>
    </submittedName>
</protein>
<keyword evidence="3" id="KW-1185">Reference proteome</keyword>
<sequence length="222" mass="24263">MLNTSDKIVTIPTESPIHSPENLATSFNNFSRKSTESVIEMAKIVVAAKKLPAADYQVFCSQIRFDSQSKALVKLNKIGSKADLFMQHAVNLPSNWTTLYILAALSDDAFTSLALQQKLSTSLTGAEAQKLVDATTDKPSSSIQNPKPPVDSPALPTSNQTVLADNRYCIAIHFENTPTSHEVLELKTFVDAYQQRAKCSVAFSKILENMLAELQLTAESVV</sequence>